<keyword evidence="1" id="KW-0472">Membrane</keyword>
<evidence type="ECO:0000256" key="1">
    <source>
        <dbReference type="SAM" id="Phobius"/>
    </source>
</evidence>
<name>C4Z850_AGARV</name>
<organism evidence="2 3">
    <name type="scientific">Agathobacter rectalis (strain ATCC 33656 / DSM 3377 / JCM 17463 / KCTC 5835 / VPI 0990)</name>
    <name type="common">Eubacterium rectale</name>
    <dbReference type="NCBI Taxonomy" id="515619"/>
    <lineage>
        <taxon>Bacteria</taxon>
        <taxon>Bacillati</taxon>
        <taxon>Bacillota</taxon>
        <taxon>Clostridia</taxon>
        <taxon>Lachnospirales</taxon>
        <taxon>Lachnospiraceae</taxon>
        <taxon>Agathobacter</taxon>
    </lineage>
</organism>
<keyword evidence="1" id="KW-1133">Transmembrane helix</keyword>
<keyword evidence="1" id="KW-0812">Transmembrane</keyword>
<dbReference type="STRING" id="515619.EUBREC_1307"/>
<accession>C4Z850</accession>
<dbReference type="KEGG" id="ere:EUBREC_1307"/>
<gene>
    <name evidence="2" type="ordered locus">EUBREC_1307</name>
</gene>
<sequence>MLLPIILFKKNRHHFWYRLSGSNVSFFICFVIFNYNTNLI</sequence>
<dbReference type="EMBL" id="CP001107">
    <property type="protein sequence ID" value="ACR75067.1"/>
    <property type="molecule type" value="Genomic_DNA"/>
</dbReference>
<evidence type="ECO:0000313" key="3">
    <source>
        <dbReference type="Proteomes" id="UP000001477"/>
    </source>
</evidence>
<protein>
    <submittedName>
        <fullName evidence="2">Uncharacterized protein</fullName>
    </submittedName>
</protein>
<dbReference type="PaxDb" id="515619-EUBREC_1307"/>
<proteinExistence type="predicted"/>
<feature type="transmembrane region" description="Helical" evidence="1">
    <location>
        <begin position="15"/>
        <end position="35"/>
    </location>
</feature>
<reference evidence="2 3" key="1">
    <citation type="journal article" date="2009" name="Proc. Natl. Acad. Sci. U.S.A.">
        <title>Characterizing a model human gut microbiota composed of members of its two dominant bacterial phyla.</title>
        <authorList>
            <person name="Mahowald M.A."/>
            <person name="Rey F.E."/>
            <person name="Seedorf H."/>
            <person name="Turnbaugh P.J."/>
            <person name="Fulton R.S."/>
            <person name="Wollam A."/>
            <person name="Shah N."/>
            <person name="Wang C."/>
            <person name="Magrini V."/>
            <person name="Wilson R.K."/>
            <person name="Cantarel B.L."/>
            <person name="Coutinho P.M."/>
            <person name="Henrissat B."/>
            <person name="Crock L.W."/>
            <person name="Russell A."/>
            <person name="Verberkmoes N.C."/>
            <person name="Hettich R.L."/>
            <person name="Gordon J.I."/>
        </authorList>
    </citation>
    <scope>NUCLEOTIDE SEQUENCE [LARGE SCALE GENOMIC DNA]</scope>
    <source>
        <strain evidence="3">ATCC 33656 / DSM 3377 / JCM 17463 / KCTC 5835 / LMG 30912 / VPI 0990</strain>
    </source>
</reference>
<dbReference type="AlphaFoldDB" id="C4Z850"/>
<dbReference type="HOGENOM" id="CLU_3289869_0_0_9"/>
<evidence type="ECO:0000313" key="2">
    <source>
        <dbReference type="EMBL" id="ACR75067.1"/>
    </source>
</evidence>
<dbReference type="Proteomes" id="UP000001477">
    <property type="component" value="Chromosome"/>
</dbReference>